<accession>A0A6A7ATM6</accession>
<evidence type="ECO:0000313" key="7">
    <source>
        <dbReference type="EMBL" id="KAF2845488.1"/>
    </source>
</evidence>
<protein>
    <submittedName>
        <fullName evidence="7">GPR1/FUN34/YaaH-class plasma membrane protein</fullName>
    </submittedName>
</protein>
<dbReference type="GO" id="GO:0005886">
    <property type="term" value="C:plasma membrane"/>
    <property type="evidence" value="ECO:0007669"/>
    <property type="project" value="TreeGrafter"/>
</dbReference>
<feature type="transmembrane region" description="Helical" evidence="6">
    <location>
        <begin position="170"/>
        <end position="190"/>
    </location>
</feature>
<comment type="subcellular location">
    <subcellularLocation>
        <location evidence="1">Membrane</location>
        <topology evidence="1">Multi-pass membrane protein</topology>
    </subcellularLocation>
</comment>
<name>A0A6A7ATM6_9PLEO</name>
<keyword evidence="4 6" id="KW-1133">Transmembrane helix</keyword>
<dbReference type="Proteomes" id="UP000799423">
    <property type="component" value="Unassembled WGS sequence"/>
</dbReference>
<evidence type="ECO:0000256" key="1">
    <source>
        <dbReference type="ARBA" id="ARBA00004141"/>
    </source>
</evidence>
<evidence type="ECO:0000256" key="6">
    <source>
        <dbReference type="SAM" id="Phobius"/>
    </source>
</evidence>
<sequence length="284" mass="30586">MASRDHFIANETRSQETHFDNEEKLRYELAKTVTLTPELYERLFISPKNSVSASLRTTFGNPTPVGVLGFSVSVYLWPRLSVLGWHGSGGLSAATLTVNIWFGGMLLILAGIGEFLLGNTFPMIVFLAYGAHLLSFATTFIPWFNAIGFFNPDGSGVGGPSAANQTSVFLSSYAFYLVAMCILSFIFLLGSLRVNGVFVLIFTVVTIGFGLGAGAFFHLGQGNAVLGNRLAVGTGACFFAASALGFYFLTALMIAIMELPLPDLPVFDLSTIIKPKSRAVPKHE</sequence>
<evidence type="ECO:0000313" key="8">
    <source>
        <dbReference type="Proteomes" id="UP000799423"/>
    </source>
</evidence>
<dbReference type="Pfam" id="PF01184">
    <property type="entry name" value="Gpr1_Fun34_YaaH"/>
    <property type="match status" value="1"/>
</dbReference>
<evidence type="ECO:0000256" key="3">
    <source>
        <dbReference type="ARBA" id="ARBA00022692"/>
    </source>
</evidence>
<feature type="transmembrane region" description="Helical" evidence="6">
    <location>
        <begin position="124"/>
        <end position="150"/>
    </location>
</feature>
<reference evidence="7" key="1">
    <citation type="submission" date="2020-01" db="EMBL/GenBank/DDBJ databases">
        <authorList>
            <consortium name="DOE Joint Genome Institute"/>
            <person name="Haridas S."/>
            <person name="Albert R."/>
            <person name="Binder M."/>
            <person name="Bloem J."/>
            <person name="Labutti K."/>
            <person name="Salamov A."/>
            <person name="Andreopoulos B."/>
            <person name="Baker S.E."/>
            <person name="Barry K."/>
            <person name="Bills G."/>
            <person name="Bluhm B.H."/>
            <person name="Cannon C."/>
            <person name="Castanera R."/>
            <person name="Culley D.E."/>
            <person name="Daum C."/>
            <person name="Ezra D."/>
            <person name="Gonzalez J.B."/>
            <person name="Henrissat B."/>
            <person name="Kuo A."/>
            <person name="Liang C."/>
            <person name="Lipzen A."/>
            <person name="Lutzoni F."/>
            <person name="Magnuson J."/>
            <person name="Mondo S."/>
            <person name="Nolan M."/>
            <person name="Ohm R."/>
            <person name="Pangilinan J."/>
            <person name="Park H.-J."/>
            <person name="Ramirez L."/>
            <person name="Alfaro M."/>
            <person name="Sun H."/>
            <person name="Tritt A."/>
            <person name="Yoshinaga Y."/>
            <person name="Zwiers L.-H."/>
            <person name="Turgeon B.G."/>
            <person name="Goodwin S.B."/>
            <person name="Spatafora J.W."/>
            <person name="Crous P.W."/>
            <person name="Grigoriev I.V."/>
        </authorList>
    </citation>
    <scope>NUCLEOTIDE SEQUENCE</scope>
    <source>
        <strain evidence="7">IPT5</strain>
    </source>
</reference>
<dbReference type="OrthoDB" id="3648309at2759"/>
<organism evidence="7 8">
    <name type="scientific">Plenodomus tracheiphilus IPT5</name>
    <dbReference type="NCBI Taxonomy" id="1408161"/>
    <lineage>
        <taxon>Eukaryota</taxon>
        <taxon>Fungi</taxon>
        <taxon>Dikarya</taxon>
        <taxon>Ascomycota</taxon>
        <taxon>Pezizomycotina</taxon>
        <taxon>Dothideomycetes</taxon>
        <taxon>Pleosporomycetidae</taxon>
        <taxon>Pleosporales</taxon>
        <taxon>Pleosporineae</taxon>
        <taxon>Leptosphaeriaceae</taxon>
        <taxon>Plenodomus</taxon>
    </lineage>
</organism>
<proteinExistence type="inferred from homology"/>
<dbReference type="PANTHER" id="PTHR31123">
    <property type="entry name" value="ACCUMULATION OF DYADS PROTEIN 2-RELATED"/>
    <property type="match status" value="1"/>
</dbReference>
<evidence type="ECO:0000256" key="2">
    <source>
        <dbReference type="ARBA" id="ARBA00005587"/>
    </source>
</evidence>
<feature type="transmembrane region" description="Helical" evidence="6">
    <location>
        <begin position="197"/>
        <end position="219"/>
    </location>
</feature>
<feature type="transmembrane region" description="Helical" evidence="6">
    <location>
        <begin position="58"/>
        <end position="78"/>
    </location>
</feature>
<dbReference type="InterPro" id="IPR000791">
    <property type="entry name" value="Gpr1/Fun34/SatP-like"/>
</dbReference>
<comment type="similarity">
    <text evidence="2">Belongs to the acetate uptake transporter (AceTr) (TC 2.A.96) family.</text>
</comment>
<dbReference type="GO" id="GO:0015123">
    <property type="term" value="F:acetate transmembrane transporter activity"/>
    <property type="evidence" value="ECO:0007669"/>
    <property type="project" value="TreeGrafter"/>
</dbReference>
<keyword evidence="5 6" id="KW-0472">Membrane</keyword>
<evidence type="ECO:0000256" key="5">
    <source>
        <dbReference type="ARBA" id="ARBA00023136"/>
    </source>
</evidence>
<dbReference type="InterPro" id="IPR051633">
    <property type="entry name" value="AceTr"/>
</dbReference>
<dbReference type="PANTHER" id="PTHR31123:SF4">
    <property type="entry name" value="PROTEIN ALCS"/>
    <property type="match status" value="1"/>
</dbReference>
<dbReference type="EMBL" id="MU006346">
    <property type="protein sequence ID" value="KAF2845488.1"/>
    <property type="molecule type" value="Genomic_DNA"/>
</dbReference>
<keyword evidence="8" id="KW-1185">Reference proteome</keyword>
<gene>
    <name evidence="7" type="ORF">T440DRAFT_522616</name>
</gene>
<dbReference type="AlphaFoldDB" id="A0A6A7ATM6"/>
<evidence type="ECO:0000256" key="4">
    <source>
        <dbReference type="ARBA" id="ARBA00022989"/>
    </source>
</evidence>
<keyword evidence="3 6" id="KW-0812">Transmembrane</keyword>
<feature type="transmembrane region" description="Helical" evidence="6">
    <location>
        <begin position="231"/>
        <end position="256"/>
    </location>
</feature>
<feature type="transmembrane region" description="Helical" evidence="6">
    <location>
        <begin position="98"/>
        <end position="117"/>
    </location>
</feature>